<dbReference type="OrthoDB" id="2448405at2759"/>
<proteinExistence type="predicted"/>
<dbReference type="PROSITE" id="PS51549">
    <property type="entry name" value="DM13"/>
    <property type="match status" value="1"/>
</dbReference>
<comment type="caution">
    <text evidence="4">The sequence shown here is derived from an EMBL/GenBank/DDBJ whole genome shotgun (WGS) entry which is preliminary data.</text>
</comment>
<accession>A0A8J2M972</accession>
<keyword evidence="2" id="KW-0732">Signal</keyword>
<dbReference type="SMART" id="SM00686">
    <property type="entry name" value="DM13"/>
    <property type="match status" value="1"/>
</dbReference>
<dbReference type="AlphaFoldDB" id="A0A8J2M972"/>
<gene>
    <name evidence="4" type="ORF">AFUS01_LOCUS43824</name>
</gene>
<name>A0A8J2M972_9HEXA</name>
<dbReference type="PANTHER" id="PTHR24036">
    <property type="entry name" value="SKELETOR-RELATED"/>
    <property type="match status" value="1"/>
</dbReference>
<evidence type="ECO:0000256" key="2">
    <source>
        <dbReference type="SAM" id="SignalP"/>
    </source>
</evidence>
<sequence length="159" mass="18056">MSHLFALVVLTFVGAAHLTTADRINLGSFRGFAHGVKSGNVYILDDKTIEIQNYHYDGAGPAAWFVVGRDNKYTQEYVRLPYMAIVPDENGSCSRPQRYWGKTLRLSLPGKFTTADISYLSMYCIKYGHNFGYVSIPNGIRASKSRQSYRTRECQRPRE</sequence>
<dbReference type="Proteomes" id="UP000708208">
    <property type="component" value="Unassembled WGS sequence"/>
</dbReference>
<feature type="chain" id="PRO_5035205629" description="DM13 domain-containing protein" evidence="2">
    <location>
        <begin position="22"/>
        <end position="159"/>
    </location>
</feature>
<feature type="domain" description="DM13" evidence="3">
    <location>
        <begin position="27"/>
        <end position="137"/>
    </location>
</feature>
<dbReference type="InterPro" id="IPR019545">
    <property type="entry name" value="DM13_domain"/>
</dbReference>
<dbReference type="EMBL" id="CAJVCH010570184">
    <property type="protein sequence ID" value="CAG7834305.1"/>
    <property type="molecule type" value="Genomic_DNA"/>
</dbReference>
<feature type="signal peptide" evidence="2">
    <location>
        <begin position="1"/>
        <end position="21"/>
    </location>
</feature>
<keyword evidence="1" id="KW-0677">Repeat</keyword>
<evidence type="ECO:0000259" key="3">
    <source>
        <dbReference type="PROSITE" id="PS51549"/>
    </source>
</evidence>
<evidence type="ECO:0000313" key="4">
    <source>
        <dbReference type="EMBL" id="CAG7834305.1"/>
    </source>
</evidence>
<dbReference type="InterPro" id="IPR052126">
    <property type="entry name" value="Spindle_Org/Thrombomodulin"/>
</dbReference>
<organism evidence="4 5">
    <name type="scientific">Allacma fusca</name>
    <dbReference type="NCBI Taxonomy" id="39272"/>
    <lineage>
        <taxon>Eukaryota</taxon>
        <taxon>Metazoa</taxon>
        <taxon>Ecdysozoa</taxon>
        <taxon>Arthropoda</taxon>
        <taxon>Hexapoda</taxon>
        <taxon>Collembola</taxon>
        <taxon>Symphypleona</taxon>
        <taxon>Sminthuridae</taxon>
        <taxon>Allacma</taxon>
    </lineage>
</organism>
<keyword evidence="5" id="KW-1185">Reference proteome</keyword>
<protein>
    <recommendedName>
        <fullName evidence="3">DM13 domain-containing protein</fullName>
    </recommendedName>
</protein>
<dbReference type="Pfam" id="PF10517">
    <property type="entry name" value="DM13"/>
    <property type="match status" value="1"/>
</dbReference>
<evidence type="ECO:0000256" key="1">
    <source>
        <dbReference type="ARBA" id="ARBA00022737"/>
    </source>
</evidence>
<evidence type="ECO:0000313" key="5">
    <source>
        <dbReference type="Proteomes" id="UP000708208"/>
    </source>
</evidence>
<dbReference type="PANTHER" id="PTHR24036:SF5">
    <property type="entry name" value="THROMBOMODULIN"/>
    <property type="match status" value="1"/>
</dbReference>
<reference evidence="4" key="1">
    <citation type="submission" date="2021-06" db="EMBL/GenBank/DDBJ databases">
        <authorList>
            <person name="Hodson N. C."/>
            <person name="Mongue J. A."/>
            <person name="Jaron S. K."/>
        </authorList>
    </citation>
    <scope>NUCLEOTIDE SEQUENCE</scope>
</reference>